<dbReference type="InterPro" id="IPR006976">
    <property type="entry name" value="VanZ-like"/>
</dbReference>
<name>A0A2T0BF71_9CLOT</name>
<gene>
    <name evidence="3" type="ORF">CLLU_28650</name>
</gene>
<evidence type="ECO:0000313" key="4">
    <source>
        <dbReference type="Proteomes" id="UP000237798"/>
    </source>
</evidence>
<dbReference type="EMBL" id="PVXP01000055">
    <property type="protein sequence ID" value="PRR82472.1"/>
    <property type="molecule type" value="Genomic_DNA"/>
</dbReference>
<accession>A0A2T0BF71</accession>
<feature type="transmembrane region" description="Helical" evidence="1">
    <location>
        <begin position="202"/>
        <end position="220"/>
    </location>
</feature>
<dbReference type="InterPro" id="IPR053150">
    <property type="entry name" value="Teicoplanin_resist-assoc"/>
</dbReference>
<dbReference type="PANTHER" id="PTHR36834:SF2">
    <property type="entry name" value="MEMBRANE PROTEIN"/>
    <property type="match status" value="1"/>
</dbReference>
<feature type="transmembrane region" description="Helical" evidence="1">
    <location>
        <begin position="104"/>
        <end position="125"/>
    </location>
</feature>
<dbReference type="AlphaFoldDB" id="A0A2T0BF71"/>
<dbReference type="PANTHER" id="PTHR36834">
    <property type="entry name" value="MEMBRANE PROTEIN-RELATED"/>
    <property type="match status" value="1"/>
</dbReference>
<evidence type="ECO:0000256" key="1">
    <source>
        <dbReference type="SAM" id="Phobius"/>
    </source>
</evidence>
<feature type="transmembrane region" description="Helical" evidence="1">
    <location>
        <begin position="132"/>
        <end position="149"/>
    </location>
</feature>
<keyword evidence="4" id="KW-1185">Reference proteome</keyword>
<feature type="domain" description="VanZ-like" evidence="2">
    <location>
        <begin position="57"/>
        <end position="178"/>
    </location>
</feature>
<comment type="caution">
    <text evidence="3">The sequence shown here is derived from an EMBL/GenBank/DDBJ whole genome shotgun (WGS) entry which is preliminary data.</text>
</comment>
<protein>
    <submittedName>
        <fullName evidence="3">VanZ like family protein</fullName>
    </submittedName>
</protein>
<feature type="transmembrane region" description="Helical" evidence="1">
    <location>
        <begin position="161"/>
        <end position="178"/>
    </location>
</feature>
<feature type="transmembrane region" description="Helical" evidence="1">
    <location>
        <begin position="50"/>
        <end position="73"/>
    </location>
</feature>
<evidence type="ECO:0000259" key="2">
    <source>
        <dbReference type="Pfam" id="PF04892"/>
    </source>
</evidence>
<keyword evidence="1" id="KW-0812">Transmembrane</keyword>
<dbReference type="Pfam" id="PF04892">
    <property type="entry name" value="VanZ"/>
    <property type="match status" value="1"/>
</dbReference>
<dbReference type="Proteomes" id="UP000237798">
    <property type="component" value="Unassembled WGS sequence"/>
</dbReference>
<feature type="transmembrane region" description="Helical" evidence="1">
    <location>
        <begin position="18"/>
        <end position="38"/>
    </location>
</feature>
<proteinExistence type="predicted"/>
<keyword evidence="1" id="KW-1133">Transmembrane helix</keyword>
<keyword evidence="1" id="KW-0472">Membrane</keyword>
<evidence type="ECO:0000313" key="3">
    <source>
        <dbReference type="EMBL" id="PRR82472.1"/>
    </source>
</evidence>
<sequence length="222" mass="25888">MLIGDEILMFITVIKALAYEYLCLIFFCVIFQIIMAVEENKNGHKYEWKHFAWVYIFFIYLMLVFICTGTGNIHEFTRYKGMSETITRLTEINLVPFSSTSGGIVTHAANSVMFMPFGFLLPFIWRQFRSSLKVACTGLFFSLAIELSQLLNMRATDIDDLIMNTLGAFLGWMVFYLFKNKDRKPIDSSNRTKLSFPARHEAFFYLVLSFTDVFLLYNPFLF</sequence>
<organism evidence="3 4">
    <name type="scientific">Clostridium luticellarii</name>
    <dbReference type="NCBI Taxonomy" id="1691940"/>
    <lineage>
        <taxon>Bacteria</taxon>
        <taxon>Bacillati</taxon>
        <taxon>Bacillota</taxon>
        <taxon>Clostridia</taxon>
        <taxon>Eubacteriales</taxon>
        <taxon>Clostridiaceae</taxon>
        <taxon>Clostridium</taxon>
    </lineage>
</organism>
<reference evidence="3 4" key="1">
    <citation type="submission" date="2018-03" db="EMBL/GenBank/DDBJ databases">
        <title>Genome sequence of Clostridium luticellarii DSM 29923.</title>
        <authorList>
            <person name="Poehlein A."/>
            <person name="Daniel R."/>
        </authorList>
    </citation>
    <scope>NUCLEOTIDE SEQUENCE [LARGE SCALE GENOMIC DNA]</scope>
    <source>
        <strain evidence="3 4">DSM 29923</strain>
    </source>
</reference>